<sequence>MRGFPLLILVLLTAGCSCQRTPTDDPDSSIPTTSATDTGTTAHATTAIDAAPAPARQADPDTSRGEQTTPEMTVHRYLELLMTDRANADRMWAGGQPAPQPDDAALRSMLVDAGSLRILTRAAVPLDREAPHRALEIPVDLRMTKDGAPLRYKGWYRVRRTIDGAGWELSSASVQVELQ</sequence>
<evidence type="ECO:0008006" key="4">
    <source>
        <dbReference type="Google" id="ProtNLM"/>
    </source>
</evidence>
<feature type="region of interest" description="Disordered" evidence="1">
    <location>
        <begin position="19"/>
        <end position="72"/>
    </location>
</feature>
<dbReference type="RefSeq" id="WP_132864703.1">
    <property type="nucleotide sequence ID" value="NZ_JAYFUH010000085.1"/>
</dbReference>
<dbReference type="PROSITE" id="PS51257">
    <property type="entry name" value="PROKAR_LIPOPROTEIN"/>
    <property type="match status" value="1"/>
</dbReference>
<gene>
    <name evidence="2" type="ORF">VA603_08040</name>
</gene>
<dbReference type="EMBL" id="JAYFUH010000085">
    <property type="protein sequence ID" value="MEA5667476.1"/>
    <property type="molecule type" value="Genomic_DNA"/>
</dbReference>
<reference evidence="2 3" key="1">
    <citation type="submission" date="2023-12" db="EMBL/GenBank/DDBJ databases">
        <title>Stenotrophomonas guangdongensis sp. nov., isolated from wilted pepper plants (Capsicum annuum).</title>
        <authorList>
            <person name="Qiu M."/>
            <person name="Li Y."/>
            <person name="Liu Q."/>
            <person name="Zhang X."/>
            <person name="Huang Y."/>
            <person name="Guo R."/>
            <person name="Hu M."/>
            <person name="Zhou J."/>
            <person name="Zhou X."/>
        </authorList>
    </citation>
    <scope>NUCLEOTIDE SEQUENCE [LARGE SCALE GENOMIC DNA]</scope>
    <source>
        <strain evidence="2 3">MH1</strain>
    </source>
</reference>
<evidence type="ECO:0000256" key="1">
    <source>
        <dbReference type="SAM" id="MobiDB-lite"/>
    </source>
</evidence>
<evidence type="ECO:0000313" key="2">
    <source>
        <dbReference type="EMBL" id="MEA5667476.1"/>
    </source>
</evidence>
<comment type="caution">
    <text evidence="2">The sequence shown here is derived from an EMBL/GenBank/DDBJ whole genome shotgun (WGS) entry which is preliminary data.</text>
</comment>
<evidence type="ECO:0000313" key="3">
    <source>
        <dbReference type="Proteomes" id="UP001301653"/>
    </source>
</evidence>
<keyword evidence="3" id="KW-1185">Reference proteome</keyword>
<organism evidence="2 3">
    <name type="scientific">Stenotrophomonas capsici</name>
    <dbReference type="NCBI Taxonomy" id="3110230"/>
    <lineage>
        <taxon>Bacteria</taxon>
        <taxon>Pseudomonadati</taxon>
        <taxon>Pseudomonadota</taxon>
        <taxon>Gammaproteobacteria</taxon>
        <taxon>Lysobacterales</taxon>
        <taxon>Lysobacteraceae</taxon>
        <taxon>Stenotrophomonas</taxon>
    </lineage>
</organism>
<name>A0ABU5V297_9GAMM</name>
<protein>
    <recommendedName>
        <fullName evidence="4">Lipoprotein</fullName>
    </recommendedName>
</protein>
<feature type="compositionally biased region" description="Low complexity" evidence="1">
    <location>
        <begin position="31"/>
        <end position="57"/>
    </location>
</feature>
<dbReference type="Proteomes" id="UP001301653">
    <property type="component" value="Unassembled WGS sequence"/>
</dbReference>
<accession>A0ABU5V297</accession>
<proteinExistence type="predicted"/>